<dbReference type="GO" id="GO:0005549">
    <property type="term" value="F:odorant binding"/>
    <property type="evidence" value="ECO:0007669"/>
    <property type="project" value="InterPro"/>
</dbReference>
<dbReference type="GO" id="GO:0004984">
    <property type="term" value="F:olfactory receptor activity"/>
    <property type="evidence" value="ECO:0007669"/>
    <property type="project" value="InterPro"/>
</dbReference>
<dbReference type="Pfam" id="PF02949">
    <property type="entry name" value="7tm_6"/>
    <property type="match status" value="1"/>
</dbReference>
<evidence type="ECO:0000256" key="6">
    <source>
        <dbReference type="ARBA" id="ARBA00022989"/>
    </source>
</evidence>
<feature type="transmembrane region" description="Helical" evidence="10">
    <location>
        <begin position="41"/>
        <end position="62"/>
    </location>
</feature>
<dbReference type="KEGG" id="dqu:106742902"/>
<evidence type="ECO:0000256" key="2">
    <source>
        <dbReference type="ARBA" id="ARBA00022475"/>
    </source>
</evidence>
<gene>
    <name evidence="12" type="primary">LOC106742902</name>
</gene>
<dbReference type="RefSeq" id="XP_014471744.1">
    <property type="nucleotide sequence ID" value="XM_014616258.1"/>
</dbReference>
<keyword evidence="6 10" id="KW-1133">Transmembrane helix</keyword>
<dbReference type="Proteomes" id="UP000515204">
    <property type="component" value="Unplaced"/>
</dbReference>
<keyword evidence="5" id="KW-0552">Olfaction</keyword>
<proteinExistence type="predicted"/>
<protein>
    <submittedName>
        <fullName evidence="12">Uncharacterized protein LOC106742902</fullName>
    </submittedName>
</protein>
<keyword evidence="7 10" id="KW-0472">Membrane</keyword>
<evidence type="ECO:0000313" key="12">
    <source>
        <dbReference type="RefSeq" id="XP_014471744.1"/>
    </source>
</evidence>
<reference evidence="12" key="1">
    <citation type="submission" date="2025-08" db="UniProtKB">
        <authorList>
            <consortium name="RefSeq"/>
        </authorList>
    </citation>
    <scope>IDENTIFICATION</scope>
</reference>
<keyword evidence="9" id="KW-0807">Transducer</keyword>
<feature type="transmembrane region" description="Helical" evidence="10">
    <location>
        <begin position="157"/>
        <end position="177"/>
    </location>
</feature>
<evidence type="ECO:0000256" key="4">
    <source>
        <dbReference type="ARBA" id="ARBA00022692"/>
    </source>
</evidence>
<dbReference type="PANTHER" id="PTHR21137">
    <property type="entry name" value="ODORANT RECEPTOR"/>
    <property type="match status" value="1"/>
</dbReference>
<dbReference type="PANTHER" id="PTHR21137:SF35">
    <property type="entry name" value="ODORANT RECEPTOR 19A-RELATED"/>
    <property type="match status" value="1"/>
</dbReference>
<evidence type="ECO:0000313" key="11">
    <source>
        <dbReference type="Proteomes" id="UP000515204"/>
    </source>
</evidence>
<dbReference type="OrthoDB" id="7179992at2759"/>
<evidence type="ECO:0000256" key="1">
    <source>
        <dbReference type="ARBA" id="ARBA00004651"/>
    </source>
</evidence>
<dbReference type="GO" id="GO:0005886">
    <property type="term" value="C:plasma membrane"/>
    <property type="evidence" value="ECO:0007669"/>
    <property type="project" value="UniProtKB-SubCell"/>
</dbReference>
<keyword evidence="3" id="KW-0716">Sensory transduction</keyword>
<accession>A0A6P3X1I3</accession>
<evidence type="ECO:0000256" key="3">
    <source>
        <dbReference type="ARBA" id="ARBA00022606"/>
    </source>
</evidence>
<evidence type="ECO:0000256" key="8">
    <source>
        <dbReference type="ARBA" id="ARBA00023170"/>
    </source>
</evidence>
<evidence type="ECO:0000256" key="5">
    <source>
        <dbReference type="ARBA" id="ARBA00022725"/>
    </source>
</evidence>
<sequence length="178" mass="20309">MSSTSLKHVMFYYEIEMFCKRADEKTNIMLLYYVNNYKRVYGIYTVWCYLTAIGVICGPLLLPQQLPTHAKYPFSVEQHPVKSIIYLHQSIVGLQAAAGLCIQVNLAILLFYSSVRFDLLAQKIRNITNEHELDTCIQLHDEILRYTAKVINVVRPLLLTTITTTAIGVVFGSLNMVT</sequence>
<comment type="subcellular location">
    <subcellularLocation>
        <location evidence="1">Cell membrane</location>
        <topology evidence="1">Multi-pass membrane protein</topology>
    </subcellularLocation>
</comment>
<evidence type="ECO:0000256" key="7">
    <source>
        <dbReference type="ARBA" id="ARBA00023136"/>
    </source>
</evidence>
<organism evidence="11 12">
    <name type="scientific">Dinoponera quadriceps</name>
    <name type="common">South American ant</name>
    <dbReference type="NCBI Taxonomy" id="609295"/>
    <lineage>
        <taxon>Eukaryota</taxon>
        <taxon>Metazoa</taxon>
        <taxon>Ecdysozoa</taxon>
        <taxon>Arthropoda</taxon>
        <taxon>Hexapoda</taxon>
        <taxon>Insecta</taxon>
        <taxon>Pterygota</taxon>
        <taxon>Neoptera</taxon>
        <taxon>Endopterygota</taxon>
        <taxon>Hymenoptera</taxon>
        <taxon>Apocrita</taxon>
        <taxon>Aculeata</taxon>
        <taxon>Formicoidea</taxon>
        <taxon>Formicidae</taxon>
        <taxon>Ponerinae</taxon>
        <taxon>Ponerini</taxon>
        <taxon>Dinoponera</taxon>
    </lineage>
</organism>
<keyword evidence="2" id="KW-1003">Cell membrane</keyword>
<dbReference type="GO" id="GO:0007165">
    <property type="term" value="P:signal transduction"/>
    <property type="evidence" value="ECO:0007669"/>
    <property type="project" value="UniProtKB-KW"/>
</dbReference>
<keyword evidence="4 10" id="KW-0812">Transmembrane</keyword>
<dbReference type="AlphaFoldDB" id="A0A6P3X1I3"/>
<keyword evidence="8" id="KW-0675">Receptor</keyword>
<dbReference type="GeneID" id="106742902"/>
<dbReference type="InterPro" id="IPR004117">
    <property type="entry name" value="7tm6_olfct_rcpt"/>
</dbReference>
<evidence type="ECO:0000256" key="10">
    <source>
        <dbReference type="SAM" id="Phobius"/>
    </source>
</evidence>
<feature type="transmembrane region" description="Helical" evidence="10">
    <location>
        <begin position="91"/>
        <end position="112"/>
    </location>
</feature>
<evidence type="ECO:0000256" key="9">
    <source>
        <dbReference type="ARBA" id="ARBA00023224"/>
    </source>
</evidence>
<feature type="non-terminal residue" evidence="12">
    <location>
        <position position="178"/>
    </location>
</feature>
<name>A0A6P3X1I3_DINQU</name>
<keyword evidence="11" id="KW-1185">Reference proteome</keyword>